<comment type="caution">
    <text evidence="1">The sequence shown here is derived from an EMBL/GenBank/DDBJ whole genome shotgun (WGS) entry which is preliminary data.</text>
</comment>
<reference evidence="1 2" key="1">
    <citation type="submission" date="2024-09" db="EMBL/GenBank/DDBJ databases">
        <authorList>
            <person name="Sun Q."/>
            <person name="Mori K."/>
        </authorList>
    </citation>
    <scope>NUCLEOTIDE SEQUENCE [LARGE SCALE GENOMIC DNA]</scope>
    <source>
        <strain evidence="1 2">JCM 4362</strain>
    </source>
</reference>
<dbReference type="EMBL" id="JBHMCR010000001">
    <property type="protein sequence ID" value="MFB9518450.1"/>
    <property type="molecule type" value="Genomic_DNA"/>
</dbReference>
<name>A0ABV5P5I3_STRCM</name>
<keyword evidence="2" id="KW-1185">Reference proteome</keyword>
<dbReference type="Proteomes" id="UP001589718">
    <property type="component" value="Unassembled WGS sequence"/>
</dbReference>
<gene>
    <name evidence="1" type="ORF">ACFFTU_00545</name>
</gene>
<sequence>MPRGPPGTDLENRVQDLTGNGVAALLDAACAHSLKTVLPACGRAAAVHRLTTPTPPQESAR</sequence>
<dbReference type="RefSeq" id="WP_345220031.1">
    <property type="nucleotide sequence ID" value="NZ_BAAAXE010000005.1"/>
</dbReference>
<protein>
    <submittedName>
        <fullName evidence="1">Uncharacterized protein</fullName>
    </submittedName>
</protein>
<evidence type="ECO:0000313" key="1">
    <source>
        <dbReference type="EMBL" id="MFB9518450.1"/>
    </source>
</evidence>
<accession>A0ABV5P5I3</accession>
<evidence type="ECO:0000313" key="2">
    <source>
        <dbReference type="Proteomes" id="UP001589718"/>
    </source>
</evidence>
<proteinExistence type="predicted"/>
<organism evidence="1 2">
    <name type="scientific">Streptomyces cremeus</name>
    <dbReference type="NCBI Taxonomy" id="66881"/>
    <lineage>
        <taxon>Bacteria</taxon>
        <taxon>Bacillati</taxon>
        <taxon>Actinomycetota</taxon>
        <taxon>Actinomycetes</taxon>
        <taxon>Kitasatosporales</taxon>
        <taxon>Streptomycetaceae</taxon>
        <taxon>Streptomyces</taxon>
    </lineage>
</organism>